<reference evidence="1 2" key="1">
    <citation type="submission" date="2020-05" db="EMBL/GenBank/DDBJ databases">
        <title>DNA-SIP metagenomic assembled genomes.</title>
        <authorList>
            <person name="Yu J."/>
        </authorList>
    </citation>
    <scope>NUCLEOTIDE SEQUENCE [LARGE SCALE GENOMIC DNA]</scope>
    <source>
        <strain evidence="1">Bin5.27</strain>
    </source>
</reference>
<evidence type="ECO:0000313" key="1">
    <source>
        <dbReference type="EMBL" id="NUQ87934.1"/>
    </source>
</evidence>
<dbReference type="EMBL" id="JABFXE010000242">
    <property type="protein sequence ID" value="NUQ87934.1"/>
    <property type="molecule type" value="Genomic_DNA"/>
</dbReference>
<dbReference type="Proteomes" id="UP000574690">
    <property type="component" value="Unassembled WGS sequence"/>
</dbReference>
<organism evidence="1 2">
    <name type="scientific">Glycomyces artemisiae</name>
    <dbReference type="NCBI Taxonomy" id="1076443"/>
    <lineage>
        <taxon>Bacteria</taxon>
        <taxon>Bacillati</taxon>
        <taxon>Actinomycetota</taxon>
        <taxon>Actinomycetes</taxon>
        <taxon>Glycomycetales</taxon>
        <taxon>Glycomycetaceae</taxon>
        <taxon>Glycomyces</taxon>
    </lineage>
</organism>
<sequence length="63" mass="6465">GLRWSMRLPRPWERVALAAAVLAVAPLGLVNTALQLAAVVVVLVGALALEGRSSAAPRPAPAE</sequence>
<protein>
    <submittedName>
        <fullName evidence="1">Uncharacterized protein</fullName>
    </submittedName>
</protein>
<comment type="caution">
    <text evidence="1">The sequence shown here is derived from an EMBL/GenBank/DDBJ whole genome shotgun (WGS) entry which is preliminary data.</text>
</comment>
<evidence type="ECO:0000313" key="2">
    <source>
        <dbReference type="Proteomes" id="UP000574690"/>
    </source>
</evidence>
<gene>
    <name evidence="1" type="ORF">HOQ43_05675</name>
</gene>
<name>A0A850C136_9ACTN</name>
<feature type="non-terminal residue" evidence="1">
    <location>
        <position position="1"/>
    </location>
</feature>
<dbReference type="AlphaFoldDB" id="A0A850C136"/>
<proteinExistence type="predicted"/>
<accession>A0A850C136</accession>